<evidence type="ECO:0000313" key="1">
    <source>
        <dbReference type="EMBL" id="PIA64176.1"/>
    </source>
</evidence>
<accession>A0A2G5F896</accession>
<dbReference type="EMBL" id="KZ305019">
    <property type="protein sequence ID" value="PIA64176.1"/>
    <property type="molecule type" value="Genomic_DNA"/>
</dbReference>
<name>A0A2G5F896_AQUCA</name>
<dbReference type="InParanoid" id="A0A2G5F896"/>
<dbReference type="Proteomes" id="UP000230069">
    <property type="component" value="Unassembled WGS sequence"/>
</dbReference>
<dbReference type="AlphaFoldDB" id="A0A2G5F896"/>
<gene>
    <name evidence="1" type="ORF">AQUCO_00201453v1</name>
</gene>
<evidence type="ECO:0000313" key="2">
    <source>
        <dbReference type="Proteomes" id="UP000230069"/>
    </source>
</evidence>
<keyword evidence="2" id="KW-1185">Reference proteome</keyword>
<proteinExistence type="predicted"/>
<reference evidence="1 2" key="1">
    <citation type="submission" date="2017-09" db="EMBL/GenBank/DDBJ databases">
        <title>WGS assembly of Aquilegia coerulea Goldsmith.</title>
        <authorList>
            <person name="Hodges S."/>
            <person name="Kramer E."/>
            <person name="Nordborg M."/>
            <person name="Tomkins J."/>
            <person name="Borevitz J."/>
            <person name="Derieg N."/>
            <person name="Yan J."/>
            <person name="Mihaltcheva S."/>
            <person name="Hayes R.D."/>
            <person name="Rokhsar D."/>
        </authorList>
    </citation>
    <scope>NUCLEOTIDE SEQUENCE [LARGE SCALE GENOMIC DNA]</scope>
    <source>
        <strain evidence="2">cv. Goldsmith</strain>
    </source>
</reference>
<protein>
    <submittedName>
        <fullName evidence="1">Uncharacterized protein</fullName>
    </submittedName>
</protein>
<organism evidence="1 2">
    <name type="scientific">Aquilegia coerulea</name>
    <name type="common">Rocky mountain columbine</name>
    <dbReference type="NCBI Taxonomy" id="218851"/>
    <lineage>
        <taxon>Eukaryota</taxon>
        <taxon>Viridiplantae</taxon>
        <taxon>Streptophyta</taxon>
        <taxon>Embryophyta</taxon>
        <taxon>Tracheophyta</taxon>
        <taxon>Spermatophyta</taxon>
        <taxon>Magnoliopsida</taxon>
        <taxon>Ranunculales</taxon>
        <taxon>Ranunculaceae</taxon>
        <taxon>Thalictroideae</taxon>
        <taxon>Aquilegia</taxon>
    </lineage>
</organism>
<sequence length="67" mass="7208">MKQANSKSTNYNSYTLNRACNVSKISFKSVEGQAGSDSSDAIMDSNSLKGSYGLCIQIKALITIPRT</sequence>